<gene>
    <name evidence="1" type="ORF">COT64_01370</name>
</gene>
<protein>
    <submittedName>
        <fullName evidence="1">Uncharacterized protein</fullName>
    </submittedName>
</protein>
<comment type="caution">
    <text evidence="1">The sequence shown here is derived from an EMBL/GenBank/DDBJ whole genome shotgun (WGS) entry which is preliminary data.</text>
</comment>
<evidence type="ECO:0000313" key="2">
    <source>
        <dbReference type="Proteomes" id="UP000230775"/>
    </source>
</evidence>
<feature type="non-terminal residue" evidence="1">
    <location>
        <position position="1"/>
    </location>
</feature>
<reference evidence="2" key="1">
    <citation type="submission" date="2017-09" db="EMBL/GenBank/DDBJ databases">
        <title>Depth-based differentiation of microbial function through sediment-hosted aquifers and enrichment of novel symbionts in the deep terrestrial subsurface.</title>
        <authorList>
            <person name="Probst A.J."/>
            <person name="Ladd B."/>
            <person name="Jarett J.K."/>
            <person name="Geller-Mcgrath D.E."/>
            <person name="Sieber C.M.K."/>
            <person name="Emerson J.B."/>
            <person name="Anantharaman K."/>
            <person name="Thomas B.C."/>
            <person name="Malmstrom R."/>
            <person name="Stieglmeier M."/>
            <person name="Klingl A."/>
            <person name="Woyke T."/>
            <person name="Ryan C.M."/>
            <person name="Banfield J.F."/>
        </authorList>
    </citation>
    <scope>NUCLEOTIDE SEQUENCE [LARGE SCALE GENOMIC DNA]</scope>
</reference>
<proteinExistence type="predicted"/>
<dbReference type="EMBL" id="PEZI01000030">
    <property type="protein sequence ID" value="PIS14684.1"/>
    <property type="molecule type" value="Genomic_DNA"/>
</dbReference>
<name>A0A2H0WPU4_9BACT</name>
<sequence>YYLGTNLDWEGDVWHIREYREEELEKLANKIGFEVVMKEGIYLGFYGFVRLGIYKVPKIFQSLTQHIFMVLSKL</sequence>
<dbReference type="AlphaFoldDB" id="A0A2H0WPU4"/>
<evidence type="ECO:0000313" key="1">
    <source>
        <dbReference type="EMBL" id="PIS14684.1"/>
    </source>
</evidence>
<organism evidence="1 2">
    <name type="scientific">Candidatus Shapirobacteria bacterium CG09_land_8_20_14_0_10_39_12</name>
    <dbReference type="NCBI Taxonomy" id="1974885"/>
    <lineage>
        <taxon>Bacteria</taxon>
        <taxon>Candidatus Shapironibacteriota</taxon>
    </lineage>
</organism>
<accession>A0A2H0WPU4</accession>
<dbReference type="Proteomes" id="UP000230775">
    <property type="component" value="Unassembled WGS sequence"/>
</dbReference>